<dbReference type="AlphaFoldDB" id="A0A381RDB7"/>
<sequence>CRHRGTELLAADCTLGRTIRCPYHRWGYDLDGDLVATPQFAEAGVDCFDPADFGLHTVRIATWQCLLFVCLSDETQPIHEWFGDLGQRLAGYRFADWRSHHTLTMEIDANWKLVSENFQEYYHLRWIHPELAKVSRVQDHYRYQGGGMYCGQTTTPISSDERGDWVAMPPAEGLDPSDSASGRFIALFPNVLLSILPNHVFVMRLDPVSPGTTRETCTWLLPPSTDYVADEDFALTRDFWLDVNAEDIDIVQRGQRGLANGGYTPGRLSPRFEEPLHRFHNMLADRFNAISRIPDGDESDDQPLYGTGVNPLPWRTVESQARKGN</sequence>
<dbReference type="PANTHER" id="PTHR43756:SF5">
    <property type="entry name" value="CHOLINE MONOOXYGENASE, CHLOROPLASTIC"/>
    <property type="match status" value="1"/>
</dbReference>
<dbReference type="InterPro" id="IPR001663">
    <property type="entry name" value="Rng_hydr_dOase-A"/>
</dbReference>
<organism evidence="9">
    <name type="scientific">marine metagenome</name>
    <dbReference type="NCBI Taxonomy" id="408172"/>
    <lineage>
        <taxon>unclassified sequences</taxon>
        <taxon>metagenomes</taxon>
        <taxon>ecological metagenomes</taxon>
    </lineage>
</organism>
<keyword evidence="6" id="KW-0411">Iron-sulfur</keyword>
<dbReference type="Gene3D" id="3.90.380.10">
    <property type="entry name" value="Naphthalene 1,2-dioxygenase Alpha Subunit, Chain A, domain 1"/>
    <property type="match status" value="1"/>
</dbReference>
<keyword evidence="5" id="KW-0408">Iron</keyword>
<evidence type="ECO:0000256" key="4">
    <source>
        <dbReference type="ARBA" id="ARBA00023002"/>
    </source>
</evidence>
<keyword evidence="4" id="KW-0560">Oxidoreductase</keyword>
<dbReference type="Pfam" id="PF00355">
    <property type="entry name" value="Rieske"/>
    <property type="match status" value="1"/>
</dbReference>
<evidence type="ECO:0000256" key="3">
    <source>
        <dbReference type="ARBA" id="ARBA00022723"/>
    </source>
</evidence>
<evidence type="ECO:0000256" key="7">
    <source>
        <dbReference type="SAM" id="MobiDB-lite"/>
    </source>
</evidence>
<feature type="non-terminal residue" evidence="9">
    <location>
        <position position="1"/>
    </location>
</feature>
<dbReference type="GO" id="GO:0005506">
    <property type="term" value="F:iron ion binding"/>
    <property type="evidence" value="ECO:0007669"/>
    <property type="project" value="InterPro"/>
</dbReference>
<dbReference type="SUPFAM" id="SSF55961">
    <property type="entry name" value="Bet v1-like"/>
    <property type="match status" value="1"/>
</dbReference>
<dbReference type="CDD" id="cd00680">
    <property type="entry name" value="RHO_alpha_C"/>
    <property type="match status" value="1"/>
</dbReference>
<proteinExistence type="predicted"/>
<dbReference type="InterPro" id="IPR036922">
    <property type="entry name" value="Rieske_2Fe-2S_sf"/>
</dbReference>
<evidence type="ECO:0000313" key="9">
    <source>
        <dbReference type="EMBL" id="SUZ89785.1"/>
    </source>
</evidence>
<keyword evidence="2" id="KW-0001">2Fe-2S</keyword>
<feature type="domain" description="Rieske" evidence="8">
    <location>
        <begin position="1"/>
        <end position="69"/>
    </location>
</feature>
<evidence type="ECO:0000256" key="1">
    <source>
        <dbReference type="ARBA" id="ARBA00001962"/>
    </source>
</evidence>
<dbReference type="EMBL" id="UINC01001841">
    <property type="protein sequence ID" value="SUZ89785.1"/>
    <property type="molecule type" value="Genomic_DNA"/>
</dbReference>
<reference evidence="9" key="1">
    <citation type="submission" date="2018-05" db="EMBL/GenBank/DDBJ databases">
        <authorList>
            <person name="Lanie J.A."/>
            <person name="Ng W.-L."/>
            <person name="Kazmierczak K.M."/>
            <person name="Andrzejewski T.M."/>
            <person name="Davidsen T.M."/>
            <person name="Wayne K.J."/>
            <person name="Tettelin H."/>
            <person name="Glass J.I."/>
            <person name="Rusch D."/>
            <person name="Podicherti R."/>
            <person name="Tsui H.-C.T."/>
            <person name="Winkler M.E."/>
        </authorList>
    </citation>
    <scope>NUCLEOTIDE SEQUENCE</scope>
</reference>
<dbReference type="PRINTS" id="PR00090">
    <property type="entry name" value="RNGDIOXGNASE"/>
</dbReference>
<dbReference type="Gene3D" id="2.102.10.10">
    <property type="entry name" value="Rieske [2Fe-2S] iron-sulphur domain"/>
    <property type="match status" value="1"/>
</dbReference>
<name>A0A381RDB7_9ZZZZ</name>
<dbReference type="GO" id="GO:0051537">
    <property type="term" value="F:2 iron, 2 sulfur cluster binding"/>
    <property type="evidence" value="ECO:0007669"/>
    <property type="project" value="UniProtKB-KW"/>
</dbReference>
<dbReference type="Pfam" id="PF00848">
    <property type="entry name" value="Ring_hydroxyl_A"/>
    <property type="match status" value="1"/>
</dbReference>
<evidence type="ECO:0000259" key="8">
    <source>
        <dbReference type="PROSITE" id="PS51296"/>
    </source>
</evidence>
<evidence type="ECO:0000256" key="2">
    <source>
        <dbReference type="ARBA" id="ARBA00022714"/>
    </source>
</evidence>
<dbReference type="InterPro" id="IPR017941">
    <property type="entry name" value="Rieske_2Fe-2S"/>
</dbReference>
<gene>
    <name evidence="9" type="ORF">METZ01_LOCUS42639</name>
</gene>
<evidence type="ECO:0000256" key="6">
    <source>
        <dbReference type="ARBA" id="ARBA00023014"/>
    </source>
</evidence>
<comment type="cofactor">
    <cofactor evidence="1">
        <name>Fe cation</name>
        <dbReference type="ChEBI" id="CHEBI:24875"/>
    </cofactor>
</comment>
<dbReference type="InterPro" id="IPR015879">
    <property type="entry name" value="Ring_hydroxy_dOase_asu_C_dom"/>
</dbReference>
<evidence type="ECO:0000256" key="5">
    <source>
        <dbReference type="ARBA" id="ARBA00023004"/>
    </source>
</evidence>
<protein>
    <recommendedName>
        <fullName evidence="8">Rieske domain-containing protein</fullName>
    </recommendedName>
</protein>
<dbReference type="GO" id="GO:0016491">
    <property type="term" value="F:oxidoreductase activity"/>
    <property type="evidence" value="ECO:0007669"/>
    <property type="project" value="UniProtKB-KW"/>
</dbReference>
<accession>A0A381RDB7</accession>
<keyword evidence="3" id="KW-0479">Metal-binding</keyword>
<dbReference type="PANTHER" id="PTHR43756">
    <property type="entry name" value="CHOLINE MONOOXYGENASE, CHLOROPLASTIC"/>
    <property type="match status" value="1"/>
</dbReference>
<dbReference type="SUPFAM" id="SSF50022">
    <property type="entry name" value="ISP domain"/>
    <property type="match status" value="1"/>
</dbReference>
<dbReference type="PROSITE" id="PS51296">
    <property type="entry name" value="RIESKE"/>
    <property type="match status" value="1"/>
</dbReference>
<feature type="region of interest" description="Disordered" evidence="7">
    <location>
        <begin position="293"/>
        <end position="325"/>
    </location>
</feature>